<dbReference type="Proteomes" id="UP000479190">
    <property type="component" value="Unassembled WGS sequence"/>
</dbReference>
<keyword evidence="5" id="KW-0863">Zinc-finger</keyword>
<feature type="region of interest" description="Disordered" evidence="6">
    <location>
        <begin position="1014"/>
        <end position="1061"/>
    </location>
</feature>
<dbReference type="Gene3D" id="3.10.10.10">
    <property type="entry name" value="HIV Type 1 Reverse Transcriptase, subunit A, domain 1"/>
    <property type="match status" value="1"/>
</dbReference>
<evidence type="ECO:0000256" key="3">
    <source>
        <dbReference type="ARBA" id="ARBA00022722"/>
    </source>
</evidence>
<dbReference type="PANTHER" id="PTHR37984">
    <property type="entry name" value="PROTEIN CBG26694"/>
    <property type="match status" value="1"/>
</dbReference>
<dbReference type="PROSITE" id="PS50158">
    <property type="entry name" value="ZF_CCHC"/>
    <property type="match status" value="1"/>
</dbReference>
<feature type="compositionally biased region" description="Low complexity" evidence="6">
    <location>
        <begin position="424"/>
        <end position="439"/>
    </location>
</feature>
<dbReference type="Gene3D" id="3.30.70.270">
    <property type="match status" value="1"/>
</dbReference>
<dbReference type="SMART" id="SM00343">
    <property type="entry name" value="ZnF_C2HC"/>
    <property type="match status" value="1"/>
</dbReference>
<evidence type="ECO:0000256" key="4">
    <source>
        <dbReference type="ARBA" id="ARBA00022759"/>
    </source>
</evidence>
<feature type="region of interest" description="Disordered" evidence="6">
    <location>
        <begin position="496"/>
        <end position="520"/>
    </location>
</feature>
<feature type="compositionally biased region" description="Low complexity" evidence="6">
    <location>
        <begin position="450"/>
        <end position="465"/>
    </location>
</feature>
<feature type="region of interest" description="Disordered" evidence="6">
    <location>
        <begin position="1"/>
        <end position="32"/>
    </location>
</feature>
<evidence type="ECO:0000313" key="8">
    <source>
        <dbReference type="EMBL" id="CAB0029530.1"/>
    </source>
</evidence>
<keyword evidence="4" id="KW-0255">Endonuclease</keyword>
<dbReference type="OrthoDB" id="7545917at2759"/>
<sequence length="1083" mass="123958">MSENGQYQRRNLRRHNVGVRNNTEQERELSPVLSSTLSTLSWDYDEYRGPDGRQFPEEDDEQLLARMARMPRVRQRGSRGFSEPTRREEEFQEGDGVVPAVFSACGDLNRSPEGSSERSNRHGNECMSCMSSHSRGNATHTVYQSCKSSMYYCGEAQTQQNRRRNYETYEEPMCANNGVYTQQNSRSPCEMHQQRNANENVNMMDMMKLLMSYEERREERLREQEKHYERLVSQFMQSPNPTSSAPTSTSTAYHIVPDLSKDIRTFNGEESNAMAKEWLRGITSRQKLHHWPDSYAFETARSHLRGGARNWLERKPHVNDWPTFQAAFKKTFIGVDSLSEAWERMSSRVQQKNEKLSTYFHEKMKLCSQVKMNFADAREQIIIGLWSKELRNIVASRQHSDDDDLLHDLHAQQRIISQSYAKRSSYSTKSESSSTATVTPDSKKFSKAADNNNSSDSSDNITRTKAAARKAPPRNEKGEPKCYACNFYGHISKDCPTKNENRNTQSTSSKPTPSAQTKEDRIVAKIDSATADAALKYFKDAELDGQNIRAFIDQGSSDCIIKASSALQLGLRLIKDNLKLRCYGPKEHQINTIGFVNCSLSIDGVKADKVPVRVVPDDFQPMPLLVGRSYTELPFIKFSKDKDTFKFMYDLDQLSQEETTSYDTLQVKENNHLLPNSVNFVCINDAERNVSLPVFNFSEKPVMLLEGENFPDRGELCEAPPLLSTKKQAITEADVVIGENQPTEAKRELIKLLNEYRDTIAMSIEELGHTSLIEMDIKELPGSKPVNRKPYPASNAERERIKAIVSEWKRLGICTETDSPYASPVLIFKKKNEDRLVVDYRLLNQQTEKRSFPLPNIEDHLAQLRSENKLFIVLDLAHGYLQVPLAKEAQEKTAFVTPDETGLMRTLTVQEESYTPPEELHEGVRESIVKEQAKYKENYDKKRYSTTFYNIGDIVYMQANPVATGESTKLQQKFKGPFIIYKILPGDTYGITDLNPAQKGSRYASTAHVSQLKQWKPCAEDDPESEDNLTDEEMNSDESLSSKIKKISNSDEEDKKSRPMRRKKFSSTLSRFYFKLIKLFFII</sequence>
<dbReference type="SUPFAM" id="SSF56672">
    <property type="entry name" value="DNA/RNA polymerases"/>
    <property type="match status" value="1"/>
</dbReference>
<dbReference type="Pfam" id="PF13650">
    <property type="entry name" value="Asp_protease_2"/>
    <property type="match status" value="1"/>
</dbReference>
<dbReference type="GO" id="GO:0016779">
    <property type="term" value="F:nucleotidyltransferase activity"/>
    <property type="evidence" value="ECO:0007669"/>
    <property type="project" value="UniProtKB-KW"/>
</dbReference>
<dbReference type="GO" id="GO:0071897">
    <property type="term" value="P:DNA biosynthetic process"/>
    <property type="evidence" value="ECO:0007669"/>
    <property type="project" value="UniProtKB-ARBA"/>
</dbReference>
<evidence type="ECO:0000313" key="9">
    <source>
        <dbReference type="Proteomes" id="UP000479190"/>
    </source>
</evidence>
<evidence type="ECO:0000256" key="2">
    <source>
        <dbReference type="ARBA" id="ARBA00022695"/>
    </source>
</evidence>
<dbReference type="InterPro" id="IPR000477">
    <property type="entry name" value="RT_dom"/>
</dbReference>
<dbReference type="GO" id="GO:0008270">
    <property type="term" value="F:zinc ion binding"/>
    <property type="evidence" value="ECO:0007669"/>
    <property type="project" value="UniProtKB-KW"/>
</dbReference>
<feature type="compositionally biased region" description="Polar residues" evidence="6">
    <location>
        <begin position="502"/>
        <end position="516"/>
    </location>
</feature>
<dbReference type="Gene3D" id="2.40.70.10">
    <property type="entry name" value="Acid Proteases"/>
    <property type="match status" value="1"/>
</dbReference>
<keyword evidence="3" id="KW-0540">Nuclease</keyword>
<protein>
    <recommendedName>
        <fullName evidence="7">CCHC-type domain-containing protein</fullName>
    </recommendedName>
</protein>
<accession>A0A6H5HZG2</accession>
<feature type="region of interest" description="Disordered" evidence="6">
    <location>
        <begin position="74"/>
        <end position="94"/>
    </location>
</feature>
<evidence type="ECO:0000256" key="1">
    <source>
        <dbReference type="ARBA" id="ARBA00022679"/>
    </source>
</evidence>
<feature type="compositionally biased region" description="Acidic residues" evidence="6">
    <location>
        <begin position="1020"/>
        <end position="1036"/>
    </location>
</feature>
<dbReference type="GO" id="GO:0004519">
    <property type="term" value="F:endonuclease activity"/>
    <property type="evidence" value="ECO:0007669"/>
    <property type="project" value="UniProtKB-KW"/>
</dbReference>
<dbReference type="InterPro" id="IPR001878">
    <property type="entry name" value="Znf_CCHC"/>
</dbReference>
<dbReference type="SUPFAM" id="SSF57756">
    <property type="entry name" value="Retrovirus zinc finger-like domains"/>
    <property type="match status" value="1"/>
</dbReference>
<feature type="domain" description="CCHC-type" evidence="7">
    <location>
        <begin position="481"/>
        <end position="496"/>
    </location>
</feature>
<keyword evidence="2" id="KW-0548">Nucleotidyltransferase</keyword>
<evidence type="ECO:0000256" key="5">
    <source>
        <dbReference type="PROSITE-ProRule" id="PRU00047"/>
    </source>
</evidence>
<dbReference type="GO" id="GO:0003676">
    <property type="term" value="F:nucleic acid binding"/>
    <property type="evidence" value="ECO:0007669"/>
    <property type="project" value="InterPro"/>
</dbReference>
<evidence type="ECO:0000256" key="6">
    <source>
        <dbReference type="SAM" id="MobiDB-lite"/>
    </source>
</evidence>
<proteinExistence type="predicted"/>
<dbReference type="InterPro" id="IPR036875">
    <property type="entry name" value="Znf_CCHC_sf"/>
</dbReference>
<keyword evidence="9" id="KW-1185">Reference proteome</keyword>
<organism evidence="8 9">
    <name type="scientific">Trichogramma brassicae</name>
    <dbReference type="NCBI Taxonomy" id="86971"/>
    <lineage>
        <taxon>Eukaryota</taxon>
        <taxon>Metazoa</taxon>
        <taxon>Ecdysozoa</taxon>
        <taxon>Arthropoda</taxon>
        <taxon>Hexapoda</taxon>
        <taxon>Insecta</taxon>
        <taxon>Pterygota</taxon>
        <taxon>Neoptera</taxon>
        <taxon>Endopterygota</taxon>
        <taxon>Hymenoptera</taxon>
        <taxon>Apocrita</taxon>
        <taxon>Proctotrupomorpha</taxon>
        <taxon>Chalcidoidea</taxon>
        <taxon>Trichogrammatidae</taxon>
        <taxon>Trichogramma</taxon>
    </lineage>
</organism>
<dbReference type="EMBL" id="CADCXV010000335">
    <property type="protein sequence ID" value="CAB0029530.1"/>
    <property type="molecule type" value="Genomic_DNA"/>
</dbReference>
<keyword evidence="4" id="KW-0378">Hydrolase</keyword>
<name>A0A6H5HZG2_9HYME</name>
<gene>
    <name evidence="8" type="ORF">TBRA_LOCUS1560</name>
</gene>
<keyword evidence="5" id="KW-0862">Zinc</keyword>
<dbReference type="CDD" id="cd01647">
    <property type="entry name" value="RT_LTR"/>
    <property type="match status" value="1"/>
</dbReference>
<reference evidence="8 9" key="1">
    <citation type="submission" date="2020-02" db="EMBL/GenBank/DDBJ databases">
        <authorList>
            <person name="Ferguson B K."/>
        </authorList>
    </citation>
    <scope>NUCLEOTIDE SEQUENCE [LARGE SCALE GENOMIC DNA]</scope>
</reference>
<dbReference type="InterPro" id="IPR043502">
    <property type="entry name" value="DNA/RNA_pol_sf"/>
</dbReference>
<evidence type="ECO:0000259" key="7">
    <source>
        <dbReference type="PROSITE" id="PS50158"/>
    </source>
</evidence>
<dbReference type="Gene3D" id="4.10.60.10">
    <property type="entry name" value="Zinc finger, CCHC-type"/>
    <property type="match status" value="1"/>
</dbReference>
<dbReference type="AlphaFoldDB" id="A0A6H5HZG2"/>
<feature type="region of interest" description="Disordered" evidence="6">
    <location>
        <begin position="420"/>
        <end position="479"/>
    </location>
</feature>
<dbReference type="PANTHER" id="PTHR37984:SF5">
    <property type="entry name" value="PROTEIN NYNRIN-LIKE"/>
    <property type="match status" value="1"/>
</dbReference>
<dbReference type="InterPro" id="IPR050951">
    <property type="entry name" value="Retrovirus_Pol_polyprotein"/>
</dbReference>
<dbReference type="InterPro" id="IPR043128">
    <property type="entry name" value="Rev_trsase/Diguanyl_cyclase"/>
</dbReference>
<keyword evidence="5" id="KW-0479">Metal-binding</keyword>
<keyword evidence="1" id="KW-0808">Transferase</keyword>
<dbReference type="InterPro" id="IPR021109">
    <property type="entry name" value="Peptidase_aspartic_dom_sf"/>
</dbReference>
<dbReference type="Pfam" id="PF00078">
    <property type="entry name" value="RVT_1"/>
    <property type="match status" value="1"/>
</dbReference>